<dbReference type="Gene3D" id="1.25.40.10">
    <property type="entry name" value="Tetratricopeptide repeat domain"/>
    <property type="match status" value="1"/>
</dbReference>
<evidence type="ECO:0008006" key="4">
    <source>
        <dbReference type="Google" id="ProtNLM"/>
    </source>
</evidence>
<sequence>MPVHTGRGRIGPGRARPYGSPELDAAREAGLNGRYDGIFDVIRAEAEAGNPVAQNILGASLSEQDGGKGLDYDPERALDWYEKAVAQGYDRALYNMALFWQEENPGYGPDYDKAAALAEQAV</sequence>
<dbReference type="RefSeq" id="WP_251374046.1">
    <property type="nucleotide sequence ID" value="NZ_CP047166.1"/>
</dbReference>
<dbReference type="Pfam" id="PF08238">
    <property type="entry name" value="Sel1"/>
    <property type="match status" value="2"/>
</dbReference>
<feature type="region of interest" description="Disordered" evidence="1">
    <location>
        <begin position="1"/>
        <end position="21"/>
    </location>
</feature>
<evidence type="ECO:0000313" key="3">
    <source>
        <dbReference type="Proteomes" id="UP000596387"/>
    </source>
</evidence>
<dbReference type="SUPFAM" id="SSF81901">
    <property type="entry name" value="HCP-like"/>
    <property type="match status" value="1"/>
</dbReference>
<dbReference type="EMBL" id="CP047166">
    <property type="protein sequence ID" value="QRF66753.1"/>
    <property type="molecule type" value="Genomic_DNA"/>
</dbReference>
<proteinExistence type="predicted"/>
<gene>
    <name evidence="2" type="ORF">GQA70_10805</name>
</gene>
<dbReference type="InterPro" id="IPR006597">
    <property type="entry name" value="Sel1-like"/>
</dbReference>
<dbReference type="Proteomes" id="UP000596387">
    <property type="component" value="Chromosome"/>
</dbReference>
<name>A0ABX7F891_9RHOB</name>
<dbReference type="InterPro" id="IPR011990">
    <property type="entry name" value="TPR-like_helical_dom_sf"/>
</dbReference>
<organism evidence="2 3">
    <name type="scientific">Ponticoccus alexandrii</name>
    <dbReference type="NCBI Taxonomy" id="1943633"/>
    <lineage>
        <taxon>Bacteria</taxon>
        <taxon>Pseudomonadati</taxon>
        <taxon>Pseudomonadota</taxon>
        <taxon>Alphaproteobacteria</taxon>
        <taxon>Rhodobacterales</taxon>
        <taxon>Roseobacteraceae</taxon>
        <taxon>Ponticoccus</taxon>
    </lineage>
</organism>
<accession>A0ABX7F891</accession>
<reference evidence="2 3" key="1">
    <citation type="submission" date="2019-12" db="EMBL/GenBank/DDBJ databases">
        <title>Complete Genome Sequence of a Quorum-Sensing Bacterium,Rhodobacteraceae bacterium C31, Isolated from a marine microalgae symbiotic bacteria.</title>
        <authorList>
            <person name="Zhang Y."/>
        </authorList>
    </citation>
    <scope>NUCLEOTIDE SEQUENCE [LARGE SCALE GENOMIC DNA]</scope>
    <source>
        <strain evidence="2 3">C31</strain>
    </source>
</reference>
<evidence type="ECO:0000256" key="1">
    <source>
        <dbReference type="SAM" id="MobiDB-lite"/>
    </source>
</evidence>
<keyword evidence="3" id="KW-1185">Reference proteome</keyword>
<evidence type="ECO:0000313" key="2">
    <source>
        <dbReference type="EMBL" id="QRF66753.1"/>
    </source>
</evidence>
<protein>
    <recommendedName>
        <fullName evidence="4">Sel1 repeat family protein</fullName>
    </recommendedName>
</protein>